<dbReference type="InterPro" id="IPR027469">
    <property type="entry name" value="Cation_efflux_TMD_sf"/>
</dbReference>
<dbReference type="SUPFAM" id="SSF160240">
    <property type="entry name" value="Cation efflux protein cytoplasmic domain-like"/>
    <property type="match status" value="1"/>
</dbReference>
<keyword evidence="2" id="KW-0813">Transport</keyword>
<dbReference type="Pfam" id="PF01545">
    <property type="entry name" value="Cation_efflux"/>
    <property type="match status" value="1"/>
</dbReference>
<dbReference type="Proteomes" id="UP000613160">
    <property type="component" value="Unassembled WGS sequence"/>
</dbReference>
<feature type="domain" description="Cation efflux protein transmembrane" evidence="7">
    <location>
        <begin position="14"/>
        <end position="224"/>
    </location>
</feature>
<sequence>MTAQRSQDGGNKTVIAALAANLGIAVTKFGAAFYTGSSSMLAEGIHSLVDTANQGFLLLGIKRASKPADAEHPFGYGVEIYFWSFIVAILIFALGAGFSIYEGVLRLMEPSHAVEAPIVALAVLAASLAMEGYSLSVAYGEFNALRDAASGNGLLADVRAMKDPTIFVVLFEDSAACIGIVIAAAGIALAWITGIAEFDAIGSIAIGVVLAVTAVLLVVETKGLLIGEAASPAMVETIRERVSQRPEIASVNEIRTLHLGPRDVLLTMSCDFEDDIPSQDIEAAVSDIEQRVKHAYPIVRRLYIEVQSKDAHRRALADEDVIA</sequence>
<comment type="caution">
    <text evidence="8">The sequence shown here is derived from an EMBL/GenBank/DDBJ whole genome shotgun (WGS) entry which is preliminary data.</text>
</comment>
<dbReference type="InterPro" id="IPR036837">
    <property type="entry name" value="Cation_efflux_CTD_sf"/>
</dbReference>
<dbReference type="InterPro" id="IPR040177">
    <property type="entry name" value="SLC30A9"/>
</dbReference>
<dbReference type="Gene3D" id="1.20.1510.10">
    <property type="entry name" value="Cation efflux protein transmembrane domain"/>
    <property type="match status" value="1"/>
</dbReference>
<evidence type="ECO:0000256" key="6">
    <source>
        <dbReference type="SAM" id="Phobius"/>
    </source>
</evidence>
<dbReference type="RefSeq" id="WP_188854964.1">
    <property type="nucleotide sequence ID" value="NZ_BMJJ01000015.1"/>
</dbReference>
<reference evidence="8" key="2">
    <citation type="submission" date="2020-09" db="EMBL/GenBank/DDBJ databases">
        <authorList>
            <person name="Sun Q."/>
            <person name="Zhou Y."/>
        </authorList>
    </citation>
    <scope>NUCLEOTIDE SEQUENCE</scope>
    <source>
        <strain evidence="8">CGMCC 1.15493</strain>
    </source>
</reference>
<protein>
    <submittedName>
        <fullName evidence="8">Cation transporter</fullName>
    </submittedName>
</protein>
<reference evidence="8" key="1">
    <citation type="journal article" date="2014" name="Int. J. Syst. Evol. Microbiol.">
        <title>Complete genome sequence of Corynebacterium casei LMG S-19264T (=DSM 44701T), isolated from a smear-ripened cheese.</title>
        <authorList>
            <consortium name="US DOE Joint Genome Institute (JGI-PGF)"/>
            <person name="Walter F."/>
            <person name="Albersmeier A."/>
            <person name="Kalinowski J."/>
            <person name="Ruckert C."/>
        </authorList>
    </citation>
    <scope>NUCLEOTIDE SEQUENCE</scope>
    <source>
        <strain evidence="8">CGMCC 1.15493</strain>
    </source>
</reference>
<feature type="transmembrane region" description="Helical" evidence="6">
    <location>
        <begin position="200"/>
        <end position="219"/>
    </location>
</feature>
<evidence type="ECO:0000256" key="2">
    <source>
        <dbReference type="ARBA" id="ARBA00022448"/>
    </source>
</evidence>
<evidence type="ECO:0000313" key="9">
    <source>
        <dbReference type="Proteomes" id="UP000613160"/>
    </source>
</evidence>
<organism evidence="8 9">
    <name type="scientific">Aureimonas glaciei</name>
    <dbReference type="NCBI Taxonomy" id="1776957"/>
    <lineage>
        <taxon>Bacteria</taxon>
        <taxon>Pseudomonadati</taxon>
        <taxon>Pseudomonadota</taxon>
        <taxon>Alphaproteobacteria</taxon>
        <taxon>Hyphomicrobiales</taxon>
        <taxon>Aurantimonadaceae</taxon>
        <taxon>Aureimonas</taxon>
    </lineage>
</organism>
<dbReference type="AlphaFoldDB" id="A0A917DGX4"/>
<dbReference type="PANTHER" id="PTHR13414">
    <property type="entry name" value="HUEL-CATION TRANSPORTER"/>
    <property type="match status" value="1"/>
</dbReference>
<evidence type="ECO:0000259" key="7">
    <source>
        <dbReference type="Pfam" id="PF01545"/>
    </source>
</evidence>
<evidence type="ECO:0000256" key="1">
    <source>
        <dbReference type="ARBA" id="ARBA00004141"/>
    </source>
</evidence>
<dbReference type="GO" id="GO:0016020">
    <property type="term" value="C:membrane"/>
    <property type="evidence" value="ECO:0007669"/>
    <property type="project" value="UniProtKB-SubCell"/>
</dbReference>
<dbReference type="GO" id="GO:0006829">
    <property type="term" value="P:zinc ion transport"/>
    <property type="evidence" value="ECO:0007669"/>
    <property type="project" value="InterPro"/>
</dbReference>
<comment type="subcellular location">
    <subcellularLocation>
        <location evidence="1">Membrane</location>
        <topology evidence="1">Multi-pass membrane protein</topology>
    </subcellularLocation>
</comment>
<keyword evidence="3 6" id="KW-0812">Transmembrane</keyword>
<dbReference type="PANTHER" id="PTHR13414:SF9">
    <property type="entry name" value="PROTON-COUPLED ZINC ANTIPORTER SLC30A9, MITOCHONDRIAL"/>
    <property type="match status" value="1"/>
</dbReference>
<proteinExistence type="predicted"/>
<dbReference type="InterPro" id="IPR058533">
    <property type="entry name" value="Cation_efflux_TM"/>
</dbReference>
<feature type="transmembrane region" description="Helical" evidence="6">
    <location>
        <begin position="12"/>
        <end position="34"/>
    </location>
</feature>
<dbReference type="SUPFAM" id="SSF161111">
    <property type="entry name" value="Cation efflux protein transmembrane domain-like"/>
    <property type="match status" value="1"/>
</dbReference>
<evidence type="ECO:0000313" key="8">
    <source>
        <dbReference type="EMBL" id="GGD39573.1"/>
    </source>
</evidence>
<dbReference type="Gene3D" id="3.30.70.1350">
    <property type="entry name" value="Cation efflux protein, cytoplasmic domain"/>
    <property type="match status" value="1"/>
</dbReference>
<accession>A0A917DGX4</accession>
<keyword evidence="4 6" id="KW-1133">Transmembrane helix</keyword>
<dbReference type="EMBL" id="BMJJ01000015">
    <property type="protein sequence ID" value="GGD39573.1"/>
    <property type="molecule type" value="Genomic_DNA"/>
</dbReference>
<evidence type="ECO:0000256" key="5">
    <source>
        <dbReference type="ARBA" id="ARBA00023136"/>
    </source>
</evidence>
<feature type="transmembrane region" description="Helical" evidence="6">
    <location>
        <begin position="166"/>
        <end position="194"/>
    </location>
</feature>
<gene>
    <name evidence="8" type="ORF">GCM10011335_47830</name>
</gene>
<feature type="transmembrane region" description="Helical" evidence="6">
    <location>
        <begin position="80"/>
        <end position="101"/>
    </location>
</feature>
<keyword evidence="5 6" id="KW-0472">Membrane</keyword>
<name>A0A917DGX4_9HYPH</name>
<keyword evidence="9" id="KW-1185">Reference proteome</keyword>
<evidence type="ECO:0000256" key="4">
    <source>
        <dbReference type="ARBA" id="ARBA00022989"/>
    </source>
</evidence>
<dbReference type="NCBIfam" id="TIGR01297">
    <property type="entry name" value="CDF"/>
    <property type="match status" value="1"/>
</dbReference>
<evidence type="ECO:0000256" key="3">
    <source>
        <dbReference type="ARBA" id="ARBA00022692"/>
    </source>
</evidence>
<dbReference type="GO" id="GO:0008324">
    <property type="term" value="F:monoatomic cation transmembrane transporter activity"/>
    <property type="evidence" value="ECO:0007669"/>
    <property type="project" value="InterPro"/>
</dbReference>
<dbReference type="InterPro" id="IPR002524">
    <property type="entry name" value="Cation_efflux"/>
</dbReference>